<dbReference type="InterPro" id="IPR036396">
    <property type="entry name" value="Cyt_P450_sf"/>
</dbReference>
<keyword evidence="6" id="KW-0560">Oxidoreductase</keyword>
<dbReference type="InterPro" id="IPR017972">
    <property type="entry name" value="Cyt_P450_CS"/>
</dbReference>
<comment type="similarity">
    <text evidence="6">Belongs to the cytochrome P450 family.</text>
</comment>
<comment type="cofactor">
    <cofactor evidence="1 5">
        <name>heme</name>
        <dbReference type="ChEBI" id="CHEBI:30413"/>
    </cofactor>
</comment>
<dbReference type="Pfam" id="PF00067">
    <property type="entry name" value="p450"/>
    <property type="match status" value="1"/>
</dbReference>
<protein>
    <submittedName>
        <fullName evidence="7">Cytochrome P450</fullName>
    </submittedName>
</protein>
<dbReference type="GO" id="GO:0004497">
    <property type="term" value="F:monooxygenase activity"/>
    <property type="evidence" value="ECO:0007669"/>
    <property type="project" value="UniProtKB-KW"/>
</dbReference>
<dbReference type="Proteomes" id="UP001239445">
    <property type="component" value="Unassembled WGS sequence"/>
</dbReference>
<keyword evidence="8" id="KW-1185">Reference proteome</keyword>
<name>A0AAJ0B480_9PEZI</name>
<dbReference type="GO" id="GO:0020037">
    <property type="term" value="F:heme binding"/>
    <property type="evidence" value="ECO:0007669"/>
    <property type="project" value="InterPro"/>
</dbReference>
<dbReference type="SUPFAM" id="SSF48264">
    <property type="entry name" value="Cytochrome P450"/>
    <property type="match status" value="1"/>
</dbReference>
<dbReference type="GO" id="GO:0016705">
    <property type="term" value="F:oxidoreductase activity, acting on paired donors, with incorporation or reduction of molecular oxygen"/>
    <property type="evidence" value="ECO:0007669"/>
    <property type="project" value="InterPro"/>
</dbReference>
<dbReference type="Gene3D" id="1.10.630.10">
    <property type="entry name" value="Cytochrome P450"/>
    <property type="match status" value="1"/>
</dbReference>
<keyword evidence="3 5" id="KW-0479">Metal-binding</keyword>
<sequence length="502" mass="56952">MAAAWVVYAAQAVLIWAVSTVVYRRFFHPLAGVPGPLLPAVTRLWTWYWNVPKDGHLYRKIDELHARYGPVVRIAPNEIHLADPDNYDKIYSVGGKLFKDPVFYEVLNVPAMFTSISNEEHRRRRAPLNHFFSRRAVLDLEDIVQEKAAKLCRRVREALTSGKPADLRSGLRAVSIDVLTEYAFADCWNHLDAPDFNEWFSEAVRDTGVMWWTFQQFPILIKPMGAMPEDWARKMSPAMNGWMDCIVRTREYVMGVQKNFAAGIKPQRRTIFHELLDPSTRDEETPIPPTLESLSGEALSFCTAAADTTGNALEMAAYGVVTNPKIYATLKKELREAFPDPSVELDYVTLEKLPYLTGVIKEGQRLSYGVISRLPRVTAEGGATFNGYFVPEGTAVSMSSWMMHRNPDAFPDPDTFDPTRWTDPSTVRSRERCLVTFSRGSRTCIGQNLALVELYVTLGTLFRRFENLKAYDVGPEDMTYVDYFTAFHPKGSRAFRVVTTDA</sequence>
<comment type="caution">
    <text evidence="7">The sequence shown here is derived from an EMBL/GenBank/DDBJ whole genome shotgun (WGS) entry which is preliminary data.</text>
</comment>
<evidence type="ECO:0000256" key="2">
    <source>
        <dbReference type="ARBA" id="ARBA00022617"/>
    </source>
</evidence>
<keyword evidence="4 5" id="KW-0408">Iron</keyword>
<evidence type="ECO:0000256" key="5">
    <source>
        <dbReference type="PIRSR" id="PIRSR602401-1"/>
    </source>
</evidence>
<dbReference type="CDD" id="cd11062">
    <property type="entry name" value="CYP58-like"/>
    <property type="match status" value="1"/>
</dbReference>
<dbReference type="InterPro" id="IPR002401">
    <property type="entry name" value="Cyt_P450_E_grp-I"/>
</dbReference>
<evidence type="ECO:0000256" key="3">
    <source>
        <dbReference type="ARBA" id="ARBA00022723"/>
    </source>
</evidence>
<dbReference type="PROSITE" id="PS00086">
    <property type="entry name" value="CYTOCHROME_P450"/>
    <property type="match status" value="1"/>
</dbReference>
<proteinExistence type="inferred from homology"/>
<accession>A0AAJ0B480</accession>
<feature type="binding site" description="axial binding residue" evidence="5">
    <location>
        <position position="444"/>
    </location>
    <ligand>
        <name>heme</name>
        <dbReference type="ChEBI" id="CHEBI:30413"/>
    </ligand>
    <ligandPart>
        <name>Fe</name>
        <dbReference type="ChEBI" id="CHEBI:18248"/>
    </ligandPart>
</feature>
<gene>
    <name evidence="7" type="ORF">QBC47DRAFT_394586</name>
</gene>
<keyword evidence="2 5" id="KW-0349">Heme</keyword>
<evidence type="ECO:0000313" key="7">
    <source>
        <dbReference type="EMBL" id="KAK1750093.1"/>
    </source>
</evidence>
<reference evidence="7" key="1">
    <citation type="submission" date="2023-06" db="EMBL/GenBank/DDBJ databases">
        <title>Genome-scale phylogeny and comparative genomics of the fungal order Sordariales.</title>
        <authorList>
            <consortium name="Lawrence Berkeley National Laboratory"/>
            <person name="Hensen N."/>
            <person name="Bonometti L."/>
            <person name="Westerberg I."/>
            <person name="Brannstrom I.O."/>
            <person name="Guillou S."/>
            <person name="Cros-Aarteil S."/>
            <person name="Calhoun S."/>
            <person name="Haridas S."/>
            <person name="Kuo A."/>
            <person name="Mondo S."/>
            <person name="Pangilinan J."/>
            <person name="Riley R."/>
            <person name="Labutti K."/>
            <person name="Andreopoulos B."/>
            <person name="Lipzen A."/>
            <person name="Chen C."/>
            <person name="Yanf M."/>
            <person name="Daum C."/>
            <person name="Ng V."/>
            <person name="Clum A."/>
            <person name="Steindorff A."/>
            <person name="Ohm R."/>
            <person name="Martin F."/>
            <person name="Silar P."/>
            <person name="Natvig D."/>
            <person name="Lalanne C."/>
            <person name="Gautier V."/>
            <person name="Ament-Velasquez S.L."/>
            <person name="Kruys A."/>
            <person name="Hutchinson M.I."/>
            <person name="Powell A.J."/>
            <person name="Barry K."/>
            <person name="Miller A.N."/>
            <person name="Grigoriev I.V."/>
            <person name="Debuchy R."/>
            <person name="Gladieux P."/>
            <person name="Thoren M.H."/>
            <person name="Johannesson H."/>
        </authorList>
    </citation>
    <scope>NUCLEOTIDE SEQUENCE</scope>
    <source>
        <strain evidence="7">PSN4</strain>
    </source>
</reference>
<keyword evidence="6" id="KW-0503">Monooxygenase</keyword>
<dbReference type="EMBL" id="MU839849">
    <property type="protein sequence ID" value="KAK1750093.1"/>
    <property type="molecule type" value="Genomic_DNA"/>
</dbReference>
<evidence type="ECO:0000256" key="4">
    <source>
        <dbReference type="ARBA" id="ARBA00023004"/>
    </source>
</evidence>
<dbReference type="GO" id="GO:0005506">
    <property type="term" value="F:iron ion binding"/>
    <property type="evidence" value="ECO:0007669"/>
    <property type="project" value="InterPro"/>
</dbReference>
<dbReference type="PANTHER" id="PTHR24305:SF152">
    <property type="entry name" value="P450, PUTATIVE (EUROFUNG)-RELATED"/>
    <property type="match status" value="1"/>
</dbReference>
<dbReference type="PANTHER" id="PTHR24305">
    <property type="entry name" value="CYTOCHROME P450"/>
    <property type="match status" value="1"/>
</dbReference>
<dbReference type="InterPro" id="IPR001128">
    <property type="entry name" value="Cyt_P450"/>
</dbReference>
<evidence type="ECO:0000256" key="6">
    <source>
        <dbReference type="RuleBase" id="RU000461"/>
    </source>
</evidence>
<organism evidence="7 8">
    <name type="scientific">Echria macrotheca</name>
    <dbReference type="NCBI Taxonomy" id="438768"/>
    <lineage>
        <taxon>Eukaryota</taxon>
        <taxon>Fungi</taxon>
        <taxon>Dikarya</taxon>
        <taxon>Ascomycota</taxon>
        <taxon>Pezizomycotina</taxon>
        <taxon>Sordariomycetes</taxon>
        <taxon>Sordariomycetidae</taxon>
        <taxon>Sordariales</taxon>
        <taxon>Schizotheciaceae</taxon>
        <taxon>Echria</taxon>
    </lineage>
</organism>
<evidence type="ECO:0000313" key="8">
    <source>
        <dbReference type="Proteomes" id="UP001239445"/>
    </source>
</evidence>
<evidence type="ECO:0000256" key="1">
    <source>
        <dbReference type="ARBA" id="ARBA00001971"/>
    </source>
</evidence>
<dbReference type="InterPro" id="IPR050121">
    <property type="entry name" value="Cytochrome_P450_monoxygenase"/>
</dbReference>
<dbReference type="PRINTS" id="PR00463">
    <property type="entry name" value="EP450I"/>
</dbReference>
<dbReference type="AlphaFoldDB" id="A0AAJ0B480"/>